<proteinExistence type="predicted"/>
<comment type="caution">
    <text evidence="1">The sequence shown here is derived from an EMBL/GenBank/DDBJ whole genome shotgun (WGS) entry which is preliminary data.</text>
</comment>
<dbReference type="EMBL" id="LRGB01002901">
    <property type="protein sequence ID" value="KZS05544.1"/>
    <property type="molecule type" value="Genomic_DNA"/>
</dbReference>
<evidence type="ECO:0000313" key="1">
    <source>
        <dbReference type="EMBL" id="KZS05544.1"/>
    </source>
</evidence>
<name>A0A164N0R5_9CRUS</name>
<dbReference type="AlphaFoldDB" id="A0A164N0R5"/>
<dbReference type="Proteomes" id="UP000076858">
    <property type="component" value="Unassembled WGS sequence"/>
</dbReference>
<gene>
    <name evidence="1" type="ORF">APZ42_031238</name>
</gene>
<keyword evidence="2" id="KW-1185">Reference proteome</keyword>
<accession>A0A164N0R5</accession>
<organism evidence="1 2">
    <name type="scientific">Daphnia magna</name>
    <dbReference type="NCBI Taxonomy" id="35525"/>
    <lineage>
        <taxon>Eukaryota</taxon>
        <taxon>Metazoa</taxon>
        <taxon>Ecdysozoa</taxon>
        <taxon>Arthropoda</taxon>
        <taxon>Crustacea</taxon>
        <taxon>Branchiopoda</taxon>
        <taxon>Diplostraca</taxon>
        <taxon>Cladocera</taxon>
        <taxon>Anomopoda</taxon>
        <taxon>Daphniidae</taxon>
        <taxon>Daphnia</taxon>
    </lineage>
</organism>
<reference evidence="1 2" key="1">
    <citation type="submission" date="2016-03" db="EMBL/GenBank/DDBJ databases">
        <title>EvidentialGene: Evidence-directed Construction of Genes on Genomes.</title>
        <authorList>
            <person name="Gilbert D.G."/>
            <person name="Choi J.-H."/>
            <person name="Mockaitis K."/>
            <person name="Colbourne J."/>
            <person name="Pfrender M."/>
        </authorList>
    </citation>
    <scope>NUCLEOTIDE SEQUENCE [LARGE SCALE GENOMIC DNA]</scope>
    <source>
        <strain evidence="1 2">Xinb3</strain>
        <tissue evidence="1">Complete organism</tissue>
    </source>
</reference>
<protein>
    <submittedName>
        <fullName evidence="1">Uncharacterized protein</fullName>
    </submittedName>
</protein>
<sequence>MDPLADQTTCRLGRKSLHLVSNLQWPNKRFERKKKKPSSAVKAKVKNTTKCFFVCQKRKTLFRCLVEMV</sequence>
<evidence type="ECO:0000313" key="2">
    <source>
        <dbReference type="Proteomes" id="UP000076858"/>
    </source>
</evidence>